<comment type="similarity">
    <text evidence="2">Belongs to the SNF5 family.</text>
</comment>
<evidence type="ECO:0000256" key="6">
    <source>
        <dbReference type="SAM" id="MobiDB-lite"/>
    </source>
</evidence>
<dbReference type="Pfam" id="PF04855">
    <property type="entry name" value="SNF5"/>
    <property type="match status" value="1"/>
</dbReference>
<sequence>MSTATPAAPNGFATGSPQVQNQALASQYAGQPDAGPNRRSSISAYGVVAAPNVLPMATIPSAVQGMQLSQMQQQALLQRSQHALRPFSAAAPPSAVPPPPPRRPTGPPPAPVIERGELEKGAPEWKVPLRKSTTVIRETETGEEFPSVSEKDQRRIKQWMERDAAYEDEVIAANYDLRVSMQTLFHQAAREQDWLGYPTDPQHRGPPRIQFPADRRAEQARGTRGPYRKPVPLSKSYARAISKTQEVLVPIRLELEWEMYKLRDTFTWNLAETAITPQIFASHLCADFRLPREPFEREIVNAVQKQLTEAQLGASYSDHLADRLTTAREESRRWLEGRATKRRRTKRSEVEVNASGSEGEKIGAEATEGSDDGEDGAAEAADLLSLKDFSNPSDELRLVIKLDITLDSIQLVDQFEWDISDPNNSPEAFAEAFAAELGLSGEFVTAISHSIREQIDFYTRSLCILGYAPGRGIADEELRRDFLPPLQEPFRTDTADDFTPALNQLVSEEVERHDREHEREIRRKRRQTKGRGVTLPDREPIRTHRTLLPRPLPGYVTVQYDERHDKACPQPELSLPFLLEAKAYPPKPANLETVSNSPLKLVPAKDKATNAGGLAATAAANRYRKGLAQGDSAADVLTPPPRPPPPKIDPVPLGLHEHIIDGQWYCANCGCPGSIAVGRRKGPTGKDSLCGECGKYFHRYKRNRPCVYTREFEPHQALVALQPPKKQRRGRGREPGRVGAIANEAASANEANPATRTSSRGTPVSQALSPVSSAHEGESDDDESSAPSLKRKRVAQYGSPDRPFVQSDSGNSDLDSDDPEGYPPVTRQRSTTATTPPAQSVAPKPNTSQATGPSGFYGGPEPEPWMLAAAADLRARHVDERFEFVPRPRPDPSRPQEWRVRCLDCPGKVYNLGPGETLEGYTIHFKNRQHRINVEMRVSRA</sequence>
<evidence type="ECO:0000256" key="1">
    <source>
        <dbReference type="ARBA" id="ARBA00004123"/>
    </source>
</evidence>
<gene>
    <name evidence="7" type="primary">SNF5</name>
    <name evidence="7" type="ORF">C6P46_001706</name>
</gene>
<feature type="compositionally biased region" description="Polar residues" evidence="6">
    <location>
        <begin position="755"/>
        <end position="772"/>
    </location>
</feature>
<evidence type="ECO:0000256" key="3">
    <source>
        <dbReference type="ARBA" id="ARBA00023015"/>
    </source>
</evidence>
<feature type="region of interest" description="Disordered" evidence="6">
    <location>
        <begin position="509"/>
        <end position="537"/>
    </location>
</feature>
<evidence type="ECO:0000256" key="5">
    <source>
        <dbReference type="ARBA" id="ARBA00023242"/>
    </source>
</evidence>
<keyword evidence="3" id="KW-0805">Transcription regulation</keyword>
<name>A0A9P6W6P4_RHOMI</name>
<accession>A0A9P6W6P4</accession>
<feature type="compositionally biased region" description="Polar residues" evidence="6">
    <location>
        <begin position="13"/>
        <end position="29"/>
    </location>
</feature>
<comment type="subcellular location">
    <subcellularLocation>
        <location evidence="1">Nucleus</location>
    </subcellularLocation>
</comment>
<feature type="region of interest" description="Disordered" evidence="6">
    <location>
        <begin position="1"/>
        <end position="40"/>
    </location>
</feature>
<feature type="region of interest" description="Disordered" evidence="6">
    <location>
        <begin position="89"/>
        <end position="110"/>
    </location>
</feature>
<feature type="compositionally biased region" description="Pro residues" evidence="6">
    <location>
        <begin position="94"/>
        <end position="110"/>
    </location>
</feature>
<protein>
    <submittedName>
        <fullName evidence="7">SWI/SNF chromatin-remodeling complex subunit</fullName>
    </submittedName>
</protein>
<reference evidence="7 8" key="1">
    <citation type="submission" date="2020-11" db="EMBL/GenBank/DDBJ databases">
        <title>Kefir isolates.</title>
        <authorList>
            <person name="Marcisauskas S."/>
            <person name="Kim Y."/>
            <person name="Blasche S."/>
        </authorList>
    </citation>
    <scope>NUCLEOTIDE SEQUENCE [LARGE SCALE GENOMIC DNA]</scope>
    <source>
        <strain evidence="7 8">KR</strain>
    </source>
</reference>
<dbReference type="GO" id="GO:0006338">
    <property type="term" value="P:chromatin remodeling"/>
    <property type="evidence" value="ECO:0007669"/>
    <property type="project" value="InterPro"/>
</dbReference>
<keyword evidence="5" id="KW-0539">Nucleus</keyword>
<dbReference type="OrthoDB" id="515064at2759"/>
<evidence type="ECO:0000313" key="7">
    <source>
        <dbReference type="EMBL" id="KAG0664242.1"/>
    </source>
</evidence>
<feature type="compositionally biased region" description="Polar residues" evidence="6">
    <location>
        <begin position="827"/>
        <end position="838"/>
    </location>
</feature>
<feature type="compositionally biased region" description="Basic and acidic residues" evidence="6">
    <location>
        <begin position="509"/>
        <end position="521"/>
    </location>
</feature>
<feature type="region of interest" description="Disordered" evidence="6">
    <location>
        <begin position="742"/>
        <end position="863"/>
    </location>
</feature>
<dbReference type="Proteomes" id="UP000777482">
    <property type="component" value="Unassembled WGS sequence"/>
</dbReference>
<organism evidence="7 8">
    <name type="scientific">Rhodotorula mucilaginosa</name>
    <name type="common">Yeast</name>
    <name type="synonym">Rhodotorula rubra</name>
    <dbReference type="NCBI Taxonomy" id="5537"/>
    <lineage>
        <taxon>Eukaryota</taxon>
        <taxon>Fungi</taxon>
        <taxon>Dikarya</taxon>
        <taxon>Basidiomycota</taxon>
        <taxon>Pucciniomycotina</taxon>
        <taxon>Microbotryomycetes</taxon>
        <taxon>Sporidiobolales</taxon>
        <taxon>Sporidiobolaceae</taxon>
        <taxon>Rhodotorula</taxon>
    </lineage>
</organism>
<evidence type="ECO:0000313" key="8">
    <source>
        <dbReference type="Proteomes" id="UP000777482"/>
    </source>
</evidence>
<dbReference type="InterPro" id="IPR006939">
    <property type="entry name" value="SNF5"/>
</dbReference>
<comment type="caution">
    <text evidence="7">The sequence shown here is derived from an EMBL/GenBank/DDBJ whole genome shotgun (WGS) entry which is preliminary data.</text>
</comment>
<dbReference type="PANTHER" id="PTHR10019">
    <property type="entry name" value="SNF5"/>
    <property type="match status" value="1"/>
</dbReference>
<dbReference type="EMBL" id="PUHQ01000015">
    <property type="protein sequence ID" value="KAG0664242.1"/>
    <property type="molecule type" value="Genomic_DNA"/>
</dbReference>
<feature type="region of interest" description="Disordered" evidence="6">
    <location>
        <begin position="345"/>
        <end position="376"/>
    </location>
</feature>
<dbReference type="AlphaFoldDB" id="A0A9P6W6P4"/>
<keyword evidence="8" id="KW-1185">Reference proteome</keyword>
<dbReference type="GO" id="GO:0000228">
    <property type="term" value="C:nuclear chromosome"/>
    <property type="evidence" value="ECO:0007669"/>
    <property type="project" value="InterPro"/>
</dbReference>
<proteinExistence type="inferred from homology"/>
<feature type="compositionally biased region" description="Low complexity" evidence="6">
    <location>
        <begin position="742"/>
        <end position="754"/>
    </location>
</feature>
<keyword evidence="4" id="KW-0804">Transcription</keyword>
<evidence type="ECO:0000256" key="4">
    <source>
        <dbReference type="ARBA" id="ARBA00023163"/>
    </source>
</evidence>
<evidence type="ECO:0000256" key="2">
    <source>
        <dbReference type="ARBA" id="ARBA00010239"/>
    </source>
</evidence>